<dbReference type="Proteomes" id="UP000318288">
    <property type="component" value="Unassembled WGS sequence"/>
</dbReference>
<organism evidence="2 3">
    <name type="scientific">Rubripirellula tenax</name>
    <dbReference type="NCBI Taxonomy" id="2528015"/>
    <lineage>
        <taxon>Bacteria</taxon>
        <taxon>Pseudomonadati</taxon>
        <taxon>Planctomycetota</taxon>
        <taxon>Planctomycetia</taxon>
        <taxon>Pirellulales</taxon>
        <taxon>Pirellulaceae</taxon>
        <taxon>Rubripirellula</taxon>
    </lineage>
</organism>
<keyword evidence="1" id="KW-1133">Transmembrane helix</keyword>
<feature type="transmembrane region" description="Helical" evidence="1">
    <location>
        <begin position="69"/>
        <end position="88"/>
    </location>
</feature>
<comment type="caution">
    <text evidence="2">The sequence shown here is derived from an EMBL/GenBank/DDBJ whole genome shotgun (WGS) entry which is preliminary data.</text>
</comment>
<keyword evidence="1" id="KW-0812">Transmembrane</keyword>
<evidence type="ECO:0000256" key="1">
    <source>
        <dbReference type="SAM" id="Phobius"/>
    </source>
</evidence>
<protein>
    <submittedName>
        <fullName evidence="2">Uncharacterized protein</fullName>
    </submittedName>
</protein>
<proteinExistence type="predicted"/>
<name>A0A5C6E823_9BACT</name>
<feature type="transmembrane region" description="Helical" evidence="1">
    <location>
        <begin position="37"/>
        <end position="57"/>
    </location>
</feature>
<keyword evidence="3" id="KW-1185">Reference proteome</keyword>
<evidence type="ECO:0000313" key="3">
    <source>
        <dbReference type="Proteomes" id="UP000318288"/>
    </source>
</evidence>
<accession>A0A5C6E823</accession>
<gene>
    <name evidence="2" type="ORF">Poly51_62710</name>
</gene>
<dbReference type="RefSeq" id="WP_146462585.1">
    <property type="nucleotide sequence ID" value="NZ_SJPW01000017.1"/>
</dbReference>
<dbReference type="SUPFAM" id="SSF64076">
    <property type="entry name" value="MTH938-like"/>
    <property type="match status" value="1"/>
</dbReference>
<reference evidence="2 3" key="1">
    <citation type="submission" date="2019-02" db="EMBL/GenBank/DDBJ databases">
        <title>Deep-cultivation of Planctomycetes and their phenomic and genomic characterization uncovers novel biology.</title>
        <authorList>
            <person name="Wiegand S."/>
            <person name="Jogler M."/>
            <person name="Boedeker C."/>
            <person name="Pinto D."/>
            <person name="Vollmers J."/>
            <person name="Rivas-Marin E."/>
            <person name="Kohn T."/>
            <person name="Peeters S.H."/>
            <person name="Heuer A."/>
            <person name="Rast P."/>
            <person name="Oberbeckmann S."/>
            <person name="Bunk B."/>
            <person name="Jeske O."/>
            <person name="Meyerdierks A."/>
            <person name="Storesund J.E."/>
            <person name="Kallscheuer N."/>
            <person name="Luecker S."/>
            <person name="Lage O.M."/>
            <person name="Pohl T."/>
            <person name="Merkel B.J."/>
            <person name="Hornburger P."/>
            <person name="Mueller R.-W."/>
            <person name="Bruemmer F."/>
            <person name="Labrenz M."/>
            <person name="Spormann A.M."/>
            <person name="Op Den Camp H."/>
            <person name="Overmann J."/>
            <person name="Amann R."/>
            <person name="Jetten M.S.M."/>
            <person name="Mascher T."/>
            <person name="Medema M.H."/>
            <person name="Devos D.P."/>
            <person name="Kaster A.-K."/>
            <person name="Ovreas L."/>
            <person name="Rohde M."/>
            <person name="Galperin M.Y."/>
            <person name="Jogler C."/>
        </authorList>
    </citation>
    <scope>NUCLEOTIDE SEQUENCE [LARGE SCALE GENOMIC DNA]</scope>
    <source>
        <strain evidence="2 3">Poly51</strain>
    </source>
</reference>
<evidence type="ECO:0000313" key="2">
    <source>
        <dbReference type="EMBL" id="TWU43616.1"/>
    </source>
</evidence>
<dbReference type="InterPro" id="IPR007523">
    <property type="entry name" value="NDUFAF3/AAMDC"/>
</dbReference>
<dbReference type="EMBL" id="SJPW01000017">
    <property type="protein sequence ID" value="TWU43616.1"/>
    <property type="molecule type" value="Genomic_DNA"/>
</dbReference>
<dbReference type="Gene3D" id="3.40.1230.10">
    <property type="entry name" value="MTH938-like"/>
    <property type="match status" value="1"/>
</dbReference>
<sequence>MKRNRKTATVLSAMLLFVGFAASWVVFTFLPISPERLTLTAGCVVLGIILSVVLYAVITTLPDKRWPRITIVSLFVLFISIPLVSAAAQRITYSRFGFTVYGATPIPVLDITVNQHGVLWFRPKTHQITRAELDALITPGVDVVVVGIGWDSIAQLTDDAKLLGDSIDLRVLPTPEAFALYNDLKAEGRNVVLLAHSTC</sequence>
<dbReference type="Pfam" id="PF04430">
    <property type="entry name" value="DUF498"/>
    <property type="match status" value="1"/>
</dbReference>
<dbReference type="AlphaFoldDB" id="A0A5C6E823"/>
<keyword evidence="1" id="KW-0472">Membrane</keyword>
<dbReference type="InterPro" id="IPR036748">
    <property type="entry name" value="MTH938-like_sf"/>
</dbReference>